<sequence length="176" mass="20549">MGYIIFVTYDNDAERKRIDYLLDKWSSQATLKKPRGTVFYIETDNTRDFLEELFSRLEGNAEEKVEVYYAKKVESNVKARRRVLEYTINEEKKVVEKFIDYLLSKINSSYSHSEDDTKIYNVYTRKGRATIRATIHGDRRTRTSLEIEGYGDVVDFLAERIDEELKLFAGGGDGNI</sequence>
<dbReference type="HOGENOM" id="CLU_128028_0_0_2"/>
<proteinExistence type="predicted"/>
<accession>A0A097QV04</accession>
<name>A0A097QV04_9EURY</name>
<keyword evidence="2" id="KW-1185">Reference proteome</keyword>
<gene>
    <name evidence="1" type="ORF">TEU_08170</name>
</gene>
<protein>
    <submittedName>
        <fullName evidence="1">Uncharacterized protein</fullName>
    </submittedName>
</protein>
<dbReference type="Proteomes" id="UP000029980">
    <property type="component" value="Chromosome"/>
</dbReference>
<dbReference type="KEGG" id="teu:TEU_08170"/>
<organism evidence="1 2">
    <name type="scientific">Thermococcus eurythermalis</name>
    <dbReference type="NCBI Taxonomy" id="1505907"/>
    <lineage>
        <taxon>Archaea</taxon>
        <taxon>Methanobacteriati</taxon>
        <taxon>Methanobacteriota</taxon>
        <taxon>Thermococci</taxon>
        <taxon>Thermococcales</taxon>
        <taxon>Thermococcaceae</taxon>
        <taxon>Thermococcus</taxon>
    </lineage>
</organism>
<dbReference type="AlphaFoldDB" id="A0A097QV04"/>
<dbReference type="EMBL" id="CP008887">
    <property type="protein sequence ID" value="AIU70306.1"/>
    <property type="molecule type" value="Genomic_DNA"/>
</dbReference>
<dbReference type="RefSeq" id="WP_050003279.1">
    <property type="nucleotide sequence ID" value="NZ_CP008887.1"/>
</dbReference>
<reference evidence="1 2" key="1">
    <citation type="journal article" date="2015" name="Int. J. Syst. Evol. Microbiol.">
        <title>Thermococcus eurythermalis sp. nov., a conditional piezophilic hyperthermophilic archaeon with a wide temperature range isolated from an oil-immersed chimney in the Guaymas Basin.</title>
        <authorList>
            <person name="Zhao W."/>
            <person name="Zeng X."/>
            <person name="Xiao X."/>
        </authorList>
    </citation>
    <scope>NUCLEOTIDE SEQUENCE [LARGE SCALE GENOMIC DNA]</scope>
    <source>
        <strain evidence="1 2">A501</strain>
    </source>
</reference>
<dbReference type="OrthoDB" id="65910at2157"/>
<dbReference type="GeneID" id="25153409"/>
<dbReference type="STRING" id="1505907.TEU_08170"/>
<evidence type="ECO:0000313" key="1">
    <source>
        <dbReference type="EMBL" id="AIU70306.1"/>
    </source>
</evidence>
<evidence type="ECO:0000313" key="2">
    <source>
        <dbReference type="Proteomes" id="UP000029980"/>
    </source>
</evidence>